<proteinExistence type="predicted"/>
<feature type="signal peptide" evidence="1">
    <location>
        <begin position="1"/>
        <end position="20"/>
    </location>
</feature>
<sequence length="94" mass="10203">MMMKNPSMLLQLLVKILVICDENLVNLACDQTSWVIDTGISITGMGDVSLVSNNGTKLILKDVRHAPDIRLNLIFAGRLDDEGFLTPSVMGNGS</sequence>
<organism evidence="3 4">
    <name type="scientific">Hibiscus sabdariffa</name>
    <name type="common">roselle</name>
    <dbReference type="NCBI Taxonomy" id="183260"/>
    <lineage>
        <taxon>Eukaryota</taxon>
        <taxon>Viridiplantae</taxon>
        <taxon>Streptophyta</taxon>
        <taxon>Embryophyta</taxon>
        <taxon>Tracheophyta</taxon>
        <taxon>Spermatophyta</taxon>
        <taxon>Magnoliopsida</taxon>
        <taxon>eudicotyledons</taxon>
        <taxon>Gunneridae</taxon>
        <taxon>Pentapetalae</taxon>
        <taxon>rosids</taxon>
        <taxon>malvids</taxon>
        <taxon>Malvales</taxon>
        <taxon>Malvaceae</taxon>
        <taxon>Malvoideae</taxon>
        <taxon>Hibiscus</taxon>
    </lineage>
</organism>
<reference evidence="3 4" key="1">
    <citation type="journal article" date="2024" name="G3 (Bethesda)">
        <title>Genome assembly of Hibiscus sabdariffa L. provides insights into metabolisms of medicinal natural products.</title>
        <authorList>
            <person name="Kim T."/>
        </authorList>
    </citation>
    <scope>NUCLEOTIDE SEQUENCE [LARGE SCALE GENOMIC DNA]</scope>
    <source>
        <strain evidence="3">TK-2024</strain>
        <tissue evidence="3">Old leaves</tissue>
    </source>
</reference>
<dbReference type="Proteomes" id="UP001396334">
    <property type="component" value="Unassembled WGS sequence"/>
</dbReference>
<comment type="caution">
    <text evidence="3">The sequence shown here is derived from an EMBL/GenBank/DDBJ whole genome shotgun (WGS) entry which is preliminary data.</text>
</comment>
<evidence type="ECO:0000256" key="1">
    <source>
        <dbReference type="SAM" id="SignalP"/>
    </source>
</evidence>
<accession>A0ABR2RZH8</accession>
<gene>
    <name evidence="3" type="ORF">V6N11_001354</name>
</gene>
<keyword evidence="1" id="KW-0732">Signal</keyword>
<keyword evidence="4" id="KW-1185">Reference proteome</keyword>
<feature type="domain" description="Retrovirus-related Pol polyprotein from transposon TNT 1-94-like beta-barrel" evidence="2">
    <location>
        <begin position="37"/>
        <end position="84"/>
    </location>
</feature>
<protein>
    <recommendedName>
        <fullName evidence="2">Retrovirus-related Pol polyprotein from transposon TNT 1-94-like beta-barrel domain-containing protein</fullName>
    </recommendedName>
</protein>
<dbReference type="Pfam" id="PF22936">
    <property type="entry name" value="Pol_BBD"/>
    <property type="match status" value="1"/>
</dbReference>
<dbReference type="EMBL" id="JBBPBN010000019">
    <property type="protein sequence ID" value="KAK9018378.1"/>
    <property type="molecule type" value="Genomic_DNA"/>
</dbReference>
<evidence type="ECO:0000313" key="4">
    <source>
        <dbReference type="Proteomes" id="UP001396334"/>
    </source>
</evidence>
<dbReference type="InterPro" id="IPR054722">
    <property type="entry name" value="PolX-like_BBD"/>
</dbReference>
<feature type="chain" id="PRO_5045554378" description="Retrovirus-related Pol polyprotein from transposon TNT 1-94-like beta-barrel domain-containing protein" evidence="1">
    <location>
        <begin position="21"/>
        <end position="94"/>
    </location>
</feature>
<evidence type="ECO:0000313" key="3">
    <source>
        <dbReference type="EMBL" id="KAK9018378.1"/>
    </source>
</evidence>
<name>A0ABR2RZH8_9ROSI</name>
<evidence type="ECO:0000259" key="2">
    <source>
        <dbReference type="Pfam" id="PF22936"/>
    </source>
</evidence>